<evidence type="ECO:0000259" key="2">
    <source>
        <dbReference type="Pfam" id="PF20114"/>
    </source>
</evidence>
<dbReference type="RefSeq" id="WP_345729885.1">
    <property type="nucleotide sequence ID" value="NZ_BAAAYN010000026.1"/>
</dbReference>
<feature type="compositionally biased region" description="Basic and acidic residues" evidence="1">
    <location>
        <begin position="63"/>
        <end position="73"/>
    </location>
</feature>
<evidence type="ECO:0000256" key="1">
    <source>
        <dbReference type="SAM" id="MobiDB-lite"/>
    </source>
</evidence>
<name>A0ABP6T0F4_9ACTN</name>
<dbReference type="Proteomes" id="UP001501676">
    <property type="component" value="Unassembled WGS sequence"/>
</dbReference>
<dbReference type="EMBL" id="BAAAYN010000026">
    <property type="protein sequence ID" value="GAA3389971.1"/>
    <property type="molecule type" value="Genomic_DNA"/>
</dbReference>
<dbReference type="Pfam" id="PF20114">
    <property type="entry name" value="DUF6504"/>
    <property type="match status" value="1"/>
</dbReference>
<feature type="domain" description="DUF6504" evidence="2">
    <location>
        <begin position="9"/>
        <end position="131"/>
    </location>
</feature>
<accession>A0ABP6T0F4</accession>
<sequence length="138" mass="15423">MTEETEVRRGGGADAPVEFRWNGQIHRVREVLTHHRIRHSSRSAPSSTRPDLPPPSPPVVDELEARRLARAADPEDPTELSTPPPAASRPPDEEVWRVLASPSALQPAPALAGVFDLRFDWTVGRWTVTRIDILEEEE</sequence>
<keyword evidence="4" id="KW-1185">Reference proteome</keyword>
<feature type="region of interest" description="Disordered" evidence="1">
    <location>
        <begin position="33"/>
        <end position="95"/>
    </location>
</feature>
<dbReference type="InterPro" id="IPR045443">
    <property type="entry name" value="DUF6504"/>
</dbReference>
<comment type="caution">
    <text evidence="3">The sequence shown here is derived from an EMBL/GenBank/DDBJ whole genome shotgun (WGS) entry which is preliminary data.</text>
</comment>
<reference evidence="4" key="1">
    <citation type="journal article" date="2019" name="Int. J. Syst. Evol. Microbiol.">
        <title>The Global Catalogue of Microorganisms (GCM) 10K type strain sequencing project: providing services to taxonomists for standard genome sequencing and annotation.</title>
        <authorList>
            <consortium name="The Broad Institute Genomics Platform"/>
            <consortium name="The Broad Institute Genome Sequencing Center for Infectious Disease"/>
            <person name="Wu L."/>
            <person name="Ma J."/>
        </authorList>
    </citation>
    <scope>NUCLEOTIDE SEQUENCE [LARGE SCALE GENOMIC DNA]</scope>
    <source>
        <strain evidence="4">JCM 9458</strain>
    </source>
</reference>
<proteinExistence type="predicted"/>
<gene>
    <name evidence="3" type="ORF">GCM10020369_42200</name>
</gene>
<protein>
    <recommendedName>
        <fullName evidence="2">DUF6504 domain-containing protein</fullName>
    </recommendedName>
</protein>
<evidence type="ECO:0000313" key="3">
    <source>
        <dbReference type="EMBL" id="GAA3389971.1"/>
    </source>
</evidence>
<evidence type="ECO:0000313" key="4">
    <source>
        <dbReference type="Proteomes" id="UP001501676"/>
    </source>
</evidence>
<organism evidence="3 4">
    <name type="scientific">Cryptosporangium minutisporangium</name>
    <dbReference type="NCBI Taxonomy" id="113569"/>
    <lineage>
        <taxon>Bacteria</taxon>
        <taxon>Bacillati</taxon>
        <taxon>Actinomycetota</taxon>
        <taxon>Actinomycetes</taxon>
        <taxon>Cryptosporangiales</taxon>
        <taxon>Cryptosporangiaceae</taxon>
        <taxon>Cryptosporangium</taxon>
    </lineage>
</organism>